<dbReference type="NCBIfam" id="TIGR00614">
    <property type="entry name" value="recQ_fam"/>
    <property type="match status" value="1"/>
</dbReference>
<dbReference type="InterPro" id="IPR011545">
    <property type="entry name" value="DEAD/DEAH_box_helicase_dom"/>
</dbReference>
<evidence type="ECO:0000256" key="5">
    <source>
        <dbReference type="ARBA" id="ARBA00022741"/>
    </source>
</evidence>
<dbReference type="Gene3D" id="1.10.10.10">
    <property type="entry name" value="Winged helix-like DNA-binding domain superfamily/Winged helix DNA-binding domain"/>
    <property type="match status" value="1"/>
</dbReference>
<dbReference type="InterPro" id="IPR004589">
    <property type="entry name" value="DNA_helicase_ATP-dep_RecQ"/>
</dbReference>
<comment type="cofactor">
    <cofactor evidence="1">
        <name>Mg(2+)</name>
        <dbReference type="ChEBI" id="CHEBI:18420"/>
    </cofactor>
</comment>
<keyword evidence="6" id="KW-0227">DNA damage</keyword>
<evidence type="ECO:0000259" key="18">
    <source>
        <dbReference type="PROSITE" id="PS51192"/>
    </source>
</evidence>
<dbReference type="EC" id="5.6.2.4" evidence="16"/>
<comment type="caution">
    <text evidence="20">The sequence shown here is derived from an EMBL/GenBank/DDBJ whole genome shotgun (WGS) entry which is preliminary data.</text>
</comment>
<evidence type="ECO:0000313" key="21">
    <source>
        <dbReference type="Proteomes" id="UP000266091"/>
    </source>
</evidence>
<dbReference type="Pfam" id="PF00270">
    <property type="entry name" value="DEAD"/>
    <property type="match status" value="1"/>
</dbReference>
<dbReference type="GO" id="GO:0016787">
    <property type="term" value="F:hydrolase activity"/>
    <property type="evidence" value="ECO:0007669"/>
    <property type="project" value="UniProtKB-KW"/>
</dbReference>
<keyword evidence="11" id="KW-0238">DNA-binding</keyword>
<dbReference type="GO" id="GO:0009432">
    <property type="term" value="P:SOS response"/>
    <property type="evidence" value="ECO:0007669"/>
    <property type="project" value="UniProtKB-UniRule"/>
</dbReference>
<evidence type="ECO:0000256" key="4">
    <source>
        <dbReference type="ARBA" id="ARBA00022723"/>
    </source>
</evidence>
<keyword evidence="9" id="KW-0862">Zinc</keyword>
<dbReference type="FunFam" id="3.40.50.300:FF:000296">
    <property type="entry name" value="ATP-dependent DNA helicase RecQ"/>
    <property type="match status" value="1"/>
</dbReference>
<comment type="cofactor">
    <cofactor evidence="2">
        <name>Zn(2+)</name>
        <dbReference type="ChEBI" id="CHEBI:29105"/>
    </cofactor>
</comment>
<evidence type="ECO:0000256" key="13">
    <source>
        <dbReference type="ARBA" id="ARBA00023204"/>
    </source>
</evidence>
<dbReference type="GO" id="GO:0006260">
    <property type="term" value="P:DNA replication"/>
    <property type="evidence" value="ECO:0007669"/>
    <property type="project" value="InterPro"/>
</dbReference>
<dbReference type="GO" id="GO:0030894">
    <property type="term" value="C:replisome"/>
    <property type="evidence" value="ECO:0007669"/>
    <property type="project" value="TreeGrafter"/>
</dbReference>
<sequence>MTQVFGYADFRPHQEEIIEAVIEGRDALVLMPTGGGKSLCYQIPALVREGTAVIVSPLIALMQDQITVIQNRGLEAACLSSANSLEENREIESQFLSGTLDFLYVTPERLVNEWTISMLQRARVSLFAVDEAHCVVTWGHDFRPEYGALGLLKERFPSVPRIALTATADASAQQEIAERLLIDPKIFITSFDRPNIHYRVTFGAGEVKRKLLAFITQRHPGQTGIIYCISRRQVDTISDFLRGMGIPALPYHAGLGASLREENQREFIAGRGVVMVATVAFGMGIDKPDVRFVVHIGLPKSIEAYFQETGRAGRDGKPSEAWLIWGWRDVMIQQQFIESGDGSPEFKQQSLEKLDAMVGYAETGECRRHYLLACLGEESSTHCGCCDNCDRPPEMADRTVDAQKFVSCVIRCERASGCCFGMTHVINVLRGERTSLVAGYGHEKLSTWGIGKDLSEEEWRELARVLIAKRILNADWKSEGVLRPGRAKALLKGEETILVRVSAPSRPDLKQGRVRKPIEVREDYRPLADALRAWRRETAEAQGIPAYRIMTDVSLSEVASIHPQSFEALSHVNGIGPKKLDAYGTEILHIVRDFMRKKKGTEV</sequence>
<feature type="domain" description="Helicase ATP-binding" evidence="18">
    <location>
        <begin position="18"/>
        <end position="186"/>
    </location>
</feature>
<dbReference type="PANTHER" id="PTHR13710">
    <property type="entry name" value="DNA HELICASE RECQ FAMILY MEMBER"/>
    <property type="match status" value="1"/>
</dbReference>
<gene>
    <name evidence="20" type="ORF">MESMUL_05720</name>
</gene>
<dbReference type="InterPro" id="IPR002121">
    <property type="entry name" value="HRDC_dom"/>
</dbReference>
<evidence type="ECO:0000256" key="1">
    <source>
        <dbReference type="ARBA" id="ARBA00001946"/>
    </source>
</evidence>
<dbReference type="InterPro" id="IPR006293">
    <property type="entry name" value="DNA_helicase_ATP-dep_RecQ_bac"/>
</dbReference>
<keyword evidence="10" id="KW-0067">ATP-binding</keyword>
<dbReference type="InterPro" id="IPR018982">
    <property type="entry name" value="RQC_domain"/>
</dbReference>
<dbReference type="SUPFAM" id="SSF52540">
    <property type="entry name" value="P-loop containing nucleoside triphosphate hydrolases"/>
    <property type="match status" value="2"/>
</dbReference>
<evidence type="ECO:0000256" key="16">
    <source>
        <dbReference type="NCBIfam" id="TIGR01389"/>
    </source>
</evidence>
<accession>A0A388SAA1</accession>
<evidence type="ECO:0000313" key="20">
    <source>
        <dbReference type="EMBL" id="GBO93218.1"/>
    </source>
</evidence>
<dbReference type="GO" id="GO:0003677">
    <property type="term" value="F:DNA binding"/>
    <property type="evidence" value="ECO:0007669"/>
    <property type="project" value="UniProtKB-KW"/>
</dbReference>
<keyword evidence="5" id="KW-0547">Nucleotide-binding</keyword>
<dbReference type="InterPro" id="IPR010997">
    <property type="entry name" value="HRDC-like_sf"/>
</dbReference>
<evidence type="ECO:0000256" key="7">
    <source>
        <dbReference type="ARBA" id="ARBA00022801"/>
    </source>
</evidence>
<evidence type="ECO:0000256" key="6">
    <source>
        <dbReference type="ARBA" id="ARBA00022763"/>
    </source>
</evidence>
<dbReference type="PROSITE" id="PS51194">
    <property type="entry name" value="HELICASE_CTER"/>
    <property type="match status" value="1"/>
</dbReference>
<feature type="domain" description="HRDC" evidence="17">
    <location>
        <begin position="521"/>
        <end position="601"/>
    </location>
</feature>
<keyword evidence="7" id="KW-0378">Hydrolase</keyword>
<keyword evidence="4" id="KW-0479">Metal-binding</keyword>
<dbReference type="SMART" id="SM00341">
    <property type="entry name" value="HRDC"/>
    <property type="match status" value="1"/>
</dbReference>
<dbReference type="Proteomes" id="UP000266091">
    <property type="component" value="Unassembled WGS sequence"/>
</dbReference>
<dbReference type="GO" id="GO:0006310">
    <property type="term" value="P:DNA recombination"/>
    <property type="evidence" value="ECO:0007669"/>
    <property type="project" value="UniProtKB-UniRule"/>
</dbReference>
<evidence type="ECO:0000256" key="3">
    <source>
        <dbReference type="ARBA" id="ARBA00005446"/>
    </source>
</evidence>
<evidence type="ECO:0000256" key="10">
    <source>
        <dbReference type="ARBA" id="ARBA00022840"/>
    </source>
</evidence>
<dbReference type="Pfam" id="PF00271">
    <property type="entry name" value="Helicase_C"/>
    <property type="match status" value="1"/>
</dbReference>
<evidence type="ECO:0000256" key="9">
    <source>
        <dbReference type="ARBA" id="ARBA00022833"/>
    </source>
</evidence>
<dbReference type="Gene3D" id="3.40.50.300">
    <property type="entry name" value="P-loop containing nucleotide triphosphate hydrolases"/>
    <property type="match status" value="2"/>
</dbReference>
<evidence type="ECO:0000256" key="11">
    <source>
        <dbReference type="ARBA" id="ARBA00023125"/>
    </source>
</evidence>
<evidence type="ECO:0000259" key="17">
    <source>
        <dbReference type="PROSITE" id="PS50967"/>
    </source>
</evidence>
<dbReference type="GO" id="GO:0043138">
    <property type="term" value="F:3'-5' DNA helicase activity"/>
    <property type="evidence" value="ECO:0007669"/>
    <property type="project" value="UniProtKB-EC"/>
</dbReference>
<comment type="similarity">
    <text evidence="3">Belongs to the helicase family. RecQ subfamily.</text>
</comment>
<evidence type="ECO:0000256" key="15">
    <source>
        <dbReference type="ARBA" id="ARBA00034617"/>
    </source>
</evidence>
<dbReference type="AlphaFoldDB" id="A0A388SAA1"/>
<dbReference type="Pfam" id="PF16124">
    <property type="entry name" value="RecQ_Zn_bind"/>
    <property type="match status" value="1"/>
</dbReference>
<name>A0A388SAA1_9BURK</name>
<dbReference type="InterPro" id="IPR001650">
    <property type="entry name" value="Helicase_C-like"/>
</dbReference>
<dbReference type="InterPro" id="IPR027417">
    <property type="entry name" value="P-loop_NTPase"/>
</dbReference>
<evidence type="ECO:0000259" key="19">
    <source>
        <dbReference type="PROSITE" id="PS51194"/>
    </source>
</evidence>
<evidence type="ECO:0000256" key="2">
    <source>
        <dbReference type="ARBA" id="ARBA00001947"/>
    </source>
</evidence>
<dbReference type="SMART" id="SM00956">
    <property type="entry name" value="RQC"/>
    <property type="match status" value="1"/>
</dbReference>
<keyword evidence="14" id="KW-0413">Isomerase</keyword>
<comment type="catalytic activity">
    <reaction evidence="15">
        <text>Couples ATP hydrolysis with the unwinding of duplex DNA by translocating in the 3'-5' direction.</text>
        <dbReference type="EC" id="5.6.2.4"/>
    </reaction>
</comment>
<keyword evidence="21" id="KW-1185">Reference proteome</keyword>
<feature type="domain" description="Helicase C-terminal" evidence="19">
    <location>
        <begin position="206"/>
        <end position="355"/>
    </location>
</feature>
<organism evidence="20 21">
    <name type="scientific">Mesosutterella multiformis</name>
    <dbReference type="NCBI Taxonomy" id="2259133"/>
    <lineage>
        <taxon>Bacteria</taxon>
        <taxon>Pseudomonadati</taxon>
        <taxon>Pseudomonadota</taxon>
        <taxon>Betaproteobacteria</taxon>
        <taxon>Burkholderiales</taxon>
        <taxon>Sutterellaceae</taxon>
        <taxon>Mesosutterella</taxon>
    </lineage>
</organism>
<dbReference type="Pfam" id="PF09382">
    <property type="entry name" value="RQC"/>
    <property type="match status" value="1"/>
</dbReference>
<dbReference type="Gene3D" id="1.10.150.80">
    <property type="entry name" value="HRDC domain"/>
    <property type="match status" value="1"/>
</dbReference>
<evidence type="ECO:0000256" key="8">
    <source>
        <dbReference type="ARBA" id="ARBA00022806"/>
    </source>
</evidence>
<dbReference type="SMART" id="SM00490">
    <property type="entry name" value="HELICc"/>
    <property type="match status" value="1"/>
</dbReference>
<dbReference type="InterPro" id="IPR032284">
    <property type="entry name" value="RecQ_Zn-bd"/>
</dbReference>
<keyword evidence="12" id="KW-0233">DNA recombination</keyword>
<dbReference type="CDD" id="cd17920">
    <property type="entry name" value="DEXHc_RecQ"/>
    <property type="match status" value="1"/>
</dbReference>
<dbReference type="FunFam" id="3.40.50.300:FF:000156">
    <property type="entry name" value="ATP-dependent DNA helicase recQ"/>
    <property type="match status" value="1"/>
</dbReference>
<protein>
    <recommendedName>
        <fullName evidence="16">DNA helicase RecQ</fullName>
        <ecNumber evidence="16">5.6.2.4</ecNumber>
    </recommendedName>
</protein>
<dbReference type="EMBL" id="BGZJ01000001">
    <property type="protein sequence ID" value="GBO93218.1"/>
    <property type="molecule type" value="Genomic_DNA"/>
</dbReference>
<dbReference type="GO" id="GO:0043590">
    <property type="term" value="C:bacterial nucleoid"/>
    <property type="evidence" value="ECO:0007669"/>
    <property type="project" value="TreeGrafter"/>
</dbReference>
<dbReference type="NCBIfam" id="TIGR01389">
    <property type="entry name" value="recQ"/>
    <property type="match status" value="1"/>
</dbReference>
<keyword evidence="8 20" id="KW-0347">Helicase</keyword>
<dbReference type="SMART" id="SM00487">
    <property type="entry name" value="DEXDc"/>
    <property type="match status" value="1"/>
</dbReference>
<dbReference type="GO" id="GO:0005524">
    <property type="term" value="F:ATP binding"/>
    <property type="evidence" value="ECO:0007669"/>
    <property type="project" value="UniProtKB-KW"/>
</dbReference>
<dbReference type="PANTHER" id="PTHR13710:SF105">
    <property type="entry name" value="ATP-DEPENDENT DNA HELICASE Q1"/>
    <property type="match status" value="1"/>
</dbReference>
<dbReference type="GO" id="GO:0005737">
    <property type="term" value="C:cytoplasm"/>
    <property type="evidence" value="ECO:0007669"/>
    <property type="project" value="TreeGrafter"/>
</dbReference>
<dbReference type="PROSITE" id="PS51192">
    <property type="entry name" value="HELICASE_ATP_BIND_1"/>
    <property type="match status" value="1"/>
</dbReference>
<dbReference type="InterPro" id="IPR014001">
    <property type="entry name" value="Helicase_ATP-bd"/>
</dbReference>
<reference evidence="20 21" key="1">
    <citation type="journal article" date="2018" name="Int. J. Syst. Evol. Microbiol.">
        <title>Mesosutterella multiformis gen. nov., sp. nov., a member of the family Sutterellaceae and Sutterella megalosphaeroides sp. nov., isolated from human faeces.</title>
        <authorList>
            <person name="Sakamoto M."/>
            <person name="Ikeyama N."/>
            <person name="Kunihiro T."/>
            <person name="Iino T."/>
            <person name="Yuki M."/>
            <person name="Ohkuma M."/>
        </authorList>
    </citation>
    <scope>NUCLEOTIDE SEQUENCE [LARGE SCALE GENOMIC DNA]</scope>
    <source>
        <strain evidence="20 21">4NBBH2</strain>
    </source>
</reference>
<dbReference type="GO" id="GO:0046872">
    <property type="term" value="F:metal ion binding"/>
    <property type="evidence" value="ECO:0007669"/>
    <property type="project" value="UniProtKB-KW"/>
</dbReference>
<dbReference type="Pfam" id="PF00570">
    <property type="entry name" value="HRDC"/>
    <property type="match status" value="1"/>
</dbReference>
<dbReference type="PROSITE" id="PS50967">
    <property type="entry name" value="HRDC"/>
    <property type="match status" value="1"/>
</dbReference>
<dbReference type="CDD" id="cd18794">
    <property type="entry name" value="SF2_C_RecQ"/>
    <property type="match status" value="1"/>
</dbReference>
<dbReference type="InterPro" id="IPR036388">
    <property type="entry name" value="WH-like_DNA-bd_sf"/>
</dbReference>
<evidence type="ECO:0000256" key="12">
    <source>
        <dbReference type="ARBA" id="ARBA00023172"/>
    </source>
</evidence>
<proteinExistence type="inferred from homology"/>
<dbReference type="InterPro" id="IPR044876">
    <property type="entry name" value="HRDC_dom_sf"/>
</dbReference>
<evidence type="ECO:0000256" key="14">
    <source>
        <dbReference type="ARBA" id="ARBA00023235"/>
    </source>
</evidence>
<keyword evidence="13" id="KW-0234">DNA repair</keyword>
<dbReference type="GO" id="GO:0009378">
    <property type="term" value="F:four-way junction helicase activity"/>
    <property type="evidence" value="ECO:0007669"/>
    <property type="project" value="TreeGrafter"/>
</dbReference>
<dbReference type="SUPFAM" id="SSF47819">
    <property type="entry name" value="HRDC-like"/>
    <property type="match status" value="1"/>
</dbReference>
<dbReference type="GO" id="GO:0006281">
    <property type="term" value="P:DNA repair"/>
    <property type="evidence" value="ECO:0007669"/>
    <property type="project" value="UniProtKB-KW"/>
</dbReference>